<keyword evidence="9" id="KW-0902">Two-component regulatory system</keyword>
<dbReference type="InterPro" id="IPR050428">
    <property type="entry name" value="TCS_sensor_his_kinase"/>
</dbReference>
<comment type="catalytic activity">
    <reaction evidence="1">
        <text>ATP + protein L-histidine = ADP + protein N-phospho-L-histidine.</text>
        <dbReference type="EC" id="2.7.13.3"/>
    </reaction>
</comment>
<dbReference type="Proteomes" id="UP000644610">
    <property type="component" value="Unassembled WGS sequence"/>
</dbReference>
<evidence type="ECO:0000259" key="12">
    <source>
        <dbReference type="PROSITE" id="PS50109"/>
    </source>
</evidence>
<keyword evidence="10 11" id="KW-0472">Membrane</keyword>
<dbReference type="InterPro" id="IPR036890">
    <property type="entry name" value="HATPase_C_sf"/>
</dbReference>
<feature type="domain" description="HAMP" evidence="13">
    <location>
        <begin position="180"/>
        <end position="233"/>
    </location>
</feature>
<organism evidence="14 15">
    <name type="scientific">Planotetraspora silvatica</name>
    <dbReference type="NCBI Taxonomy" id="234614"/>
    <lineage>
        <taxon>Bacteria</taxon>
        <taxon>Bacillati</taxon>
        <taxon>Actinomycetota</taxon>
        <taxon>Actinomycetes</taxon>
        <taxon>Streptosporangiales</taxon>
        <taxon>Streptosporangiaceae</taxon>
        <taxon>Planotetraspora</taxon>
    </lineage>
</organism>
<dbReference type="SUPFAM" id="SSF55874">
    <property type="entry name" value="ATPase domain of HSP90 chaperone/DNA topoisomerase II/histidine kinase"/>
    <property type="match status" value="1"/>
</dbReference>
<evidence type="ECO:0000256" key="9">
    <source>
        <dbReference type="ARBA" id="ARBA00023012"/>
    </source>
</evidence>
<evidence type="ECO:0000313" key="15">
    <source>
        <dbReference type="Proteomes" id="UP000644610"/>
    </source>
</evidence>
<dbReference type="SUPFAM" id="SSF47384">
    <property type="entry name" value="Homodimeric domain of signal transducing histidine kinase"/>
    <property type="match status" value="1"/>
</dbReference>
<dbReference type="Gene3D" id="1.10.287.130">
    <property type="match status" value="1"/>
</dbReference>
<keyword evidence="7" id="KW-0418">Kinase</keyword>
<keyword evidence="4" id="KW-0597">Phosphoprotein</keyword>
<keyword evidence="15" id="KW-1185">Reference proteome</keyword>
<evidence type="ECO:0000256" key="11">
    <source>
        <dbReference type="SAM" id="Phobius"/>
    </source>
</evidence>
<comment type="subcellular location">
    <subcellularLocation>
        <location evidence="2">Cell membrane</location>
    </subcellularLocation>
</comment>
<dbReference type="AlphaFoldDB" id="A0A8J3XR58"/>
<evidence type="ECO:0000256" key="3">
    <source>
        <dbReference type="ARBA" id="ARBA00012438"/>
    </source>
</evidence>
<dbReference type="Gene3D" id="3.30.565.10">
    <property type="entry name" value="Histidine kinase-like ATPase, C-terminal domain"/>
    <property type="match status" value="1"/>
</dbReference>
<dbReference type="InterPro" id="IPR005467">
    <property type="entry name" value="His_kinase_dom"/>
</dbReference>
<feature type="transmembrane region" description="Helical" evidence="11">
    <location>
        <begin position="12"/>
        <end position="35"/>
    </location>
</feature>
<dbReference type="SMART" id="SM00388">
    <property type="entry name" value="HisKA"/>
    <property type="match status" value="1"/>
</dbReference>
<dbReference type="CDD" id="cd00075">
    <property type="entry name" value="HATPase"/>
    <property type="match status" value="1"/>
</dbReference>
<evidence type="ECO:0000256" key="5">
    <source>
        <dbReference type="ARBA" id="ARBA00022679"/>
    </source>
</evidence>
<evidence type="ECO:0000259" key="13">
    <source>
        <dbReference type="PROSITE" id="PS50885"/>
    </source>
</evidence>
<dbReference type="PROSITE" id="PS50109">
    <property type="entry name" value="HIS_KIN"/>
    <property type="match status" value="1"/>
</dbReference>
<dbReference type="EMBL" id="BOOQ01000046">
    <property type="protein sequence ID" value="GII49865.1"/>
    <property type="molecule type" value="Genomic_DNA"/>
</dbReference>
<name>A0A8J3XR58_9ACTN</name>
<dbReference type="InterPro" id="IPR004358">
    <property type="entry name" value="Sig_transdc_His_kin-like_C"/>
</dbReference>
<dbReference type="SMART" id="SM00387">
    <property type="entry name" value="HATPase_c"/>
    <property type="match status" value="1"/>
</dbReference>
<sequence length="471" mass="50839">MNAKDKCSIVARITLFTGVVAAILSTLLAVVMMVATHSLATGSLIREVRAISGQVAQKAERYAQGYVELPGSQFRNIQIVDSQGHVVASTTALRGKPPMAEFGPGSQGSKQAVVCDGVFGADKCDIVVAQSARWHQVNWTVYASSPVVPWWIDPQFAALLGGSAIIVAVAVTYLANRIAIASLRPVGAIRRKLDEINATCPGRRVPVPIGKCEIHYLAKSVNHTLTRLQGAMERQRQFASDASHDLRSPLAAIRAEVEDAMSASPEDTMNRMGRAVLSSLDRLEAIVSDLLTIAKMDAGAPGKNDPVDLAELASTECQMRHHTTKRLVCRLEPDVVVLGDRPRLGRLLTNLIDNADRHAASTITVIVHHVESNDRGFPYGVAVLEVIDDGPGIEPDKRELVFQRFARLDAARNKDAGGTGLGLPIARQIAEACGGTLRIEDSDCGARFVLRLPRYRETDSHTQDPGQISMT</sequence>
<evidence type="ECO:0000256" key="6">
    <source>
        <dbReference type="ARBA" id="ARBA00022692"/>
    </source>
</evidence>
<dbReference type="CDD" id="cd00082">
    <property type="entry name" value="HisKA"/>
    <property type="match status" value="1"/>
</dbReference>
<evidence type="ECO:0000256" key="7">
    <source>
        <dbReference type="ARBA" id="ARBA00022777"/>
    </source>
</evidence>
<dbReference type="InterPro" id="IPR003594">
    <property type="entry name" value="HATPase_dom"/>
</dbReference>
<evidence type="ECO:0000256" key="4">
    <source>
        <dbReference type="ARBA" id="ARBA00022553"/>
    </source>
</evidence>
<evidence type="ECO:0000256" key="1">
    <source>
        <dbReference type="ARBA" id="ARBA00000085"/>
    </source>
</evidence>
<dbReference type="PANTHER" id="PTHR45436">
    <property type="entry name" value="SENSOR HISTIDINE KINASE YKOH"/>
    <property type="match status" value="1"/>
</dbReference>
<evidence type="ECO:0000313" key="14">
    <source>
        <dbReference type="EMBL" id="GII49865.1"/>
    </source>
</evidence>
<dbReference type="Pfam" id="PF00512">
    <property type="entry name" value="HisKA"/>
    <property type="match status" value="1"/>
</dbReference>
<proteinExistence type="predicted"/>
<protein>
    <recommendedName>
        <fullName evidence="3">histidine kinase</fullName>
        <ecNumber evidence="3">2.7.13.3</ecNumber>
    </recommendedName>
</protein>
<feature type="domain" description="Histidine kinase" evidence="12">
    <location>
        <begin position="241"/>
        <end position="456"/>
    </location>
</feature>
<dbReference type="InterPro" id="IPR003660">
    <property type="entry name" value="HAMP_dom"/>
</dbReference>
<gene>
    <name evidence="14" type="ORF">Psi02_62890</name>
</gene>
<dbReference type="Pfam" id="PF02518">
    <property type="entry name" value="HATPase_c"/>
    <property type="match status" value="1"/>
</dbReference>
<accession>A0A8J3XR58</accession>
<keyword evidence="6 11" id="KW-0812">Transmembrane</keyword>
<keyword evidence="8 11" id="KW-1133">Transmembrane helix</keyword>
<evidence type="ECO:0000256" key="8">
    <source>
        <dbReference type="ARBA" id="ARBA00022989"/>
    </source>
</evidence>
<reference evidence="14" key="1">
    <citation type="submission" date="2021-01" db="EMBL/GenBank/DDBJ databases">
        <title>Whole genome shotgun sequence of Planotetraspora silvatica NBRC 100141.</title>
        <authorList>
            <person name="Komaki H."/>
            <person name="Tamura T."/>
        </authorList>
    </citation>
    <scope>NUCLEOTIDE SEQUENCE</scope>
    <source>
        <strain evidence="14">NBRC 100141</strain>
    </source>
</reference>
<comment type="caution">
    <text evidence="14">The sequence shown here is derived from an EMBL/GenBank/DDBJ whole genome shotgun (WGS) entry which is preliminary data.</text>
</comment>
<dbReference type="GO" id="GO:0000155">
    <property type="term" value="F:phosphorelay sensor kinase activity"/>
    <property type="evidence" value="ECO:0007669"/>
    <property type="project" value="InterPro"/>
</dbReference>
<evidence type="ECO:0000256" key="2">
    <source>
        <dbReference type="ARBA" id="ARBA00004236"/>
    </source>
</evidence>
<dbReference type="EC" id="2.7.13.3" evidence="3"/>
<dbReference type="GO" id="GO:0005886">
    <property type="term" value="C:plasma membrane"/>
    <property type="evidence" value="ECO:0007669"/>
    <property type="project" value="UniProtKB-SubCell"/>
</dbReference>
<dbReference type="InterPro" id="IPR036097">
    <property type="entry name" value="HisK_dim/P_sf"/>
</dbReference>
<dbReference type="RefSeq" id="WP_203979388.1">
    <property type="nucleotide sequence ID" value="NZ_BAAAKY010000030.1"/>
</dbReference>
<dbReference type="PRINTS" id="PR00344">
    <property type="entry name" value="BCTRLSENSOR"/>
</dbReference>
<keyword evidence="5" id="KW-0808">Transferase</keyword>
<dbReference type="InterPro" id="IPR003661">
    <property type="entry name" value="HisK_dim/P_dom"/>
</dbReference>
<evidence type="ECO:0000256" key="10">
    <source>
        <dbReference type="ARBA" id="ARBA00023136"/>
    </source>
</evidence>
<dbReference type="PANTHER" id="PTHR45436:SF5">
    <property type="entry name" value="SENSOR HISTIDINE KINASE TRCS"/>
    <property type="match status" value="1"/>
</dbReference>
<dbReference type="PROSITE" id="PS50885">
    <property type="entry name" value="HAMP"/>
    <property type="match status" value="1"/>
</dbReference>